<dbReference type="AlphaFoldDB" id="A0A7X6R4R5"/>
<keyword evidence="2" id="KW-1185">Reference proteome</keyword>
<dbReference type="EMBL" id="JAAXOS010000010">
    <property type="protein sequence ID" value="NKY28749.1"/>
    <property type="molecule type" value="Genomic_DNA"/>
</dbReference>
<name>A0A7X6R4R5_9NOCA</name>
<accession>A0A7X6R4R5</accession>
<sequence length="176" mass="19185">MPTATSIDTGAEHLACWVTVVGQRLHQLPTANPHVLLAHAMSGFLAIGRASMALLTTSANPTDIRDHDLVFEITADAERWLTDAATEPIVNQITDRGEHIQRYLSPVALDTVAKARLRRCAQTTAIHTRDLLARIDTAPDASDEIRDVARDLAARANVIATVYAEDPQQLLSMSSR</sequence>
<gene>
    <name evidence="1" type="ORF">HGB38_21395</name>
</gene>
<protein>
    <submittedName>
        <fullName evidence="1">Uncharacterized protein</fullName>
    </submittedName>
</protein>
<reference evidence="1 2" key="1">
    <citation type="submission" date="2020-04" db="EMBL/GenBank/DDBJ databases">
        <title>MicrobeNet Type strains.</title>
        <authorList>
            <person name="Nicholson A.C."/>
        </authorList>
    </citation>
    <scope>NUCLEOTIDE SEQUENCE [LARGE SCALE GENOMIC DNA]</scope>
    <source>
        <strain evidence="1 2">DSM 44956</strain>
    </source>
</reference>
<comment type="caution">
    <text evidence="1">The sequence shown here is derived from an EMBL/GenBank/DDBJ whole genome shotgun (WGS) entry which is preliminary data.</text>
</comment>
<proteinExistence type="predicted"/>
<organism evidence="1 2">
    <name type="scientific">Nocardia gamkensis</name>
    <dbReference type="NCBI Taxonomy" id="352869"/>
    <lineage>
        <taxon>Bacteria</taxon>
        <taxon>Bacillati</taxon>
        <taxon>Actinomycetota</taxon>
        <taxon>Actinomycetes</taxon>
        <taxon>Mycobacteriales</taxon>
        <taxon>Nocardiaceae</taxon>
        <taxon>Nocardia</taxon>
    </lineage>
</organism>
<evidence type="ECO:0000313" key="1">
    <source>
        <dbReference type="EMBL" id="NKY28749.1"/>
    </source>
</evidence>
<dbReference type="Proteomes" id="UP000540698">
    <property type="component" value="Unassembled WGS sequence"/>
</dbReference>
<evidence type="ECO:0000313" key="2">
    <source>
        <dbReference type="Proteomes" id="UP000540698"/>
    </source>
</evidence>
<dbReference type="RefSeq" id="WP_062969177.1">
    <property type="nucleotide sequence ID" value="NZ_JAAXOS010000010.1"/>
</dbReference>